<sequence>MRGFDIKGPPWLTYGRVGKHLCLFVPVTWKFFSNNHQQTVKVIMVMVQIEKETLEPMNDEESCIGSESTIETQDAQASAISTQSGHKKLRLIPSRRAKEDGEVVPNFDLEEPNNRVRRATKVKAALEKSGFFKIQNDAQEEEWCSFEVALVQRLVEFVWKETGNDDVGEAEREVRKIERAARAAVVHLVRESEVVAKKESSMLKRVVINYAYDFLRRNLREENEVVLIGIPFGRLLKVGMTYEWDRHGQVGGVVVSGHDGDDARSSGVLRDHHRWISGRLSTLGRLPGGAKEDDQGDGDEDDEPGDA</sequence>
<accession>A0AAV9ER53</accession>
<organism evidence="2 3">
    <name type="scientific">Acorus calamus</name>
    <name type="common">Sweet flag</name>
    <dbReference type="NCBI Taxonomy" id="4465"/>
    <lineage>
        <taxon>Eukaryota</taxon>
        <taxon>Viridiplantae</taxon>
        <taxon>Streptophyta</taxon>
        <taxon>Embryophyta</taxon>
        <taxon>Tracheophyta</taxon>
        <taxon>Spermatophyta</taxon>
        <taxon>Magnoliopsida</taxon>
        <taxon>Liliopsida</taxon>
        <taxon>Acoraceae</taxon>
        <taxon>Acorus</taxon>
    </lineage>
</organism>
<comment type="caution">
    <text evidence="2">The sequence shown here is derived from an EMBL/GenBank/DDBJ whole genome shotgun (WGS) entry which is preliminary data.</text>
</comment>
<protein>
    <submittedName>
        <fullName evidence="2">Potassium transporter 16</fullName>
    </submittedName>
</protein>
<dbReference type="EMBL" id="JAUJYO010000005">
    <property type="protein sequence ID" value="KAK1316221.1"/>
    <property type="molecule type" value="Genomic_DNA"/>
</dbReference>
<dbReference type="GO" id="GO:0016020">
    <property type="term" value="C:membrane"/>
    <property type="evidence" value="ECO:0007669"/>
    <property type="project" value="InterPro"/>
</dbReference>
<dbReference type="Proteomes" id="UP001180020">
    <property type="component" value="Unassembled WGS sequence"/>
</dbReference>
<reference evidence="2" key="2">
    <citation type="submission" date="2023-06" db="EMBL/GenBank/DDBJ databases">
        <authorList>
            <person name="Ma L."/>
            <person name="Liu K.-W."/>
            <person name="Li Z."/>
            <person name="Hsiao Y.-Y."/>
            <person name="Qi Y."/>
            <person name="Fu T."/>
            <person name="Tang G."/>
            <person name="Zhang D."/>
            <person name="Sun W.-H."/>
            <person name="Liu D.-K."/>
            <person name="Li Y."/>
            <person name="Chen G.-Z."/>
            <person name="Liu X.-D."/>
            <person name="Liao X.-Y."/>
            <person name="Jiang Y.-T."/>
            <person name="Yu X."/>
            <person name="Hao Y."/>
            <person name="Huang J."/>
            <person name="Zhao X.-W."/>
            <person name="Ke S."/>
            <person name="Chen Y.-Y."/>
            <person name="Wu W.-L."/>
            <person name="Hsu J.-L."/>
            <person name="Lin Y.-F."/>
            <person name="Huang M.-D."/>
            <person name="Li C.-Y."/>
            <person name="Huang L."/>
            <person name="Wang Z.-W."/>
            <person name="Zhao X."/>
            <person name="Zhong W.-Y."/>
            <person name="Peng D.-H."/>
            <person name="Ahmad S."/>
            <person name="Lan S."/>
            <person name="Zhang J.-S."/>
            <person name="Tsai W.-C."/>
            <person name="Van De Peer Y."/>
            <person name="Liu Z.-J."/>
        </authorList>
    </citation>
    <scope>NUCLEOTIDE SEQUENCE</scope>
    <source>
        <strain evidence="2">CP</strain>
        <tissue evidence="2">Leaves</tissue>
    </source>
</reference>
<gene>
    <name evidence="2" type="primary">HAK16</name>
    <name evidence="2" type="ORF">QJS10_CPA05g01991</name>
</gene>
<dbReference type="AlphaFoldDB" id="A0AAV9ER53"/>
<name>A0AAV9ER53_ACOCL</name>
<evidence type="ECO:0000313" key="3">
    <source>
        <dbReference type="Proteomes" id="UP001180020"/>
    </source>
</evidence>
<evidence type="ECO:0000313" key="2">
    <source>
        <dbReference type="EMBL" id="KAK1316221.1"/>
    </source>
</evidence>
<dbReference type="GO" id="GO:0015079">
    <property type="term" value="F:potassium ion transmembrane transporter activity"/>
    <property type="evidence" value="ECO:0007669"/>
    <property type="project" value="InterPro"/>
</dbReference>
<reference evidence="2" key="1">
    <citation type="journal article" date="2023" name="Nat. Commun.">
        <title>Diploid and tetraploid genomes of Acorus and the evolution of monocots.</title>
        <authorList>
            <person name="Ma L."/>
            <person name="Liu K.W."/>
            <person name="Li Z."/>
            <person name="Hsiao Y.Y."/>
            <person name="Qi Y."/>
            <person name="Fu T."/>
            <person name="Tang G.D."/>
            <person name="Zhang D."/>
            <person name="Sun W.H."/>
            <person name="Liu D.K."/>
            <person name="Li Y."/>
            <person name="Chen G.Z."/>
            <person name="Liu X.D."/>
            <person name="Liao X.Y."/>
            <person name="Jiang Y.T."/>
            <person name="Yu X."/>
            <person name="Hao Y."/>
            <person name="Huang J."/>
            <person name="Zhao X.W."/>
            <person name="Ke S."/>
            <person name="Chen Y.Y."/>
            <person name="Wu W.L."/>
            <person name="Hsu J.L."/>
            <person name="Lin Y.F."/>
            <person name="Huang M.D."/>
            <person name="Li C.Y."/>
            <person name="Huang L."/>
            <person name="Wang Z.W."/>
            <person name="Zhao X."/>
            <person name="Zhong W.Y."/>
            <person name="Peng D.H."/>
            <person name="Ahmad S."/>
            <person name="Lan S."/>
            <person name="Zhang J.S."/>
            <person name="Tsai W.C."/>
            <person name="Van de Peer Y."/>
            <person name="Liu Z.J."/>
        </authorList>
    </citation>
    <scope>NUCLEOTIDE SEQUENCE</scope>
    <source>
        <strain evidence="2">CP</strain>
    </source>
</reference>
<dbReference type="PANTHER" id="PTHR30540:SF87">
    <property type="entry name" value="POTASSIUM TRANSPORTER"/>
    <property type="match status" value="1"/>
</dbReference>
<dbReference type="PANTHER" id="PTHR30540">
    <property type="entry name" value="OSMOTIC STRESS POTASSIUM TRANSPORTER"/>
    <property type="match status" value="1"/>
</dbReference>
<keyword evidence="3" id="KW-1185">Reference proteome</keyword>
<evidence type="ECO:0000256" key="1">
    <source>
        <dbReference type="SAM" id="MobiDB-lite"/>
    </source>
</evidence>
<proteinExistence type="predicted"/>
<dbReference type="InterPro" id="IPR003855">
    <property type="entry name" value="K+_transporter"/>
</dbReference>
<feature type="compositionally biased region" description="Acidic residues" evidence="1">
    <location>
        <begin position="294"/>
        <end position="307"/>
    </location>
</feature>
<feature type="region of interest" description="Disordered" evidence="1">
    <location>
        <begin position="281"/>
        <end position="307"/>
    </location>
</feature>